<evidence type="ECO:0000313" key="1">
    <source>
        <dbReference type="EMBL" id="OAE99944.1"/>
    </source>
</evidence>
<dbReference type="EMBL" id="LUUB01000114">
    <property type="protein sequence ID" value="OAE99944.1"/>
    <property type="molecule type" value="Genomic_DNA"/>
</dbReference>
<reference evidence="1 2" key="1">
    <citation type="submission" date="2016-03" db="EMBL/GenBank/DDBJ databases">
        <title>Draft Genome Sequence of the Strain BR 10245 (Bradyrhizobium sp.) isolated from nodules of Centrolobium paraense.</title>
        <authorList>
            <person name="Simoes-Araujo J.L.Sr."/>
            <person name="Barauna A.C."/>
            <person name="Silva K."/>
            <person name="Zilli J.E."/>
        </authorList>
    </citation>
    <scope>NUCLEOTIDE SEQUENCE [LARGE SCALE GENOMIC DNA]</scope>
    <source>
        <strain evidence="1 2">BR 10245</strain>
    </source>
</reference>
<sequence>MSRTGSAVLHVEVADAHRLIPAARSLGLVKPISPEEMSRRAQGDGSRRQLGDVTVGSVYVRRKLSAALSTDLIRIKRDLAKLLSFTPGIA</sequence>
<protein>
    <submittedName>
        <fullName evidence="1">Uncharacterized protein</fullName>
    </submittedName>
</protein>
<name>A0A176Y8D0_9BRAD</name>
<keyword evidence="2" id="KW-1185">Reference proteome</keyword>
<accession>A0A176Y8D0</accession>
<gene>
    <name evidence="1" type="ORF">AYJ54_32185</name>
</gene>
<comment type="caution">
    <text evidence="1">The sequence shown here is derived from an EMBL/GenBank/DDBJ whole genome shotgun (WGS) entry which is preliminary data.</text>
</comment>
<evidence type="ECO:0000313" key="2">
    <source>
        <dbReference type="Proteomes" id="UP000076959"/>
    </source>
</evidence>
<dbReference type="AlphaFoldDB" id="A0A176Y8D0"/>
<dbReference type="Proteomes" id="UP000076959">
    <property type="component" value="Unassembled WGS sequence"/>
</dbReference>
<proteinExistence type="predicted"/>
<organism evidence="1 2">
    <name type="scientific">Bradyrhizobium centrolobii</name>
    <dbReference type="NCBI Taxonomy" id="1505087"/>
    <lineage>
        <taxon>Bacteria</taxon>
        <taxon>Pseudomonadati</taxon>
        <taxon>Pseudomonadota</taxon>
        <taxon>Alphaproteobacteria</taxon>
        <taxon>Hyphomicrobiales</taxon>
        <taxon>Nitrobacteraceae</taxon>
        <taxon>Bradyrhizobium</taxon>
    </lineage>
</organism>